<dbReference type="PANTHER" id="PTHR22916">
    <property type="entry name" value="GLYCOSYLTRANSFERASE"/>
    <property type="match status" value="1"/>
</dbReference>
<dbReference type="PANTHER" id="PTHR22916:SF3">
    <property type="entry name" value="UDP-GLCNAC:BETAGAL BETA-1,3-N-ACETYLGLUCOSAMINYLTRANSFERASE-LIKE PROTEIN 1"/>
    <property type="match status" value="1"/>
</dbReference>
<proteinExistence type="predicted"/>
<dbReference type="VEuPathDB" id="FungiDB:H257_05874"/>
<dbReference type="EMBL" id="QUTB01003687">
    <property type="protein sequence ID" value="RHY66597.1"/>
    <property type="molecule type" value="Genomic_DNA"/>
</dbReference>
<dbReference type="Proteomes" id="UP000286510">
    <property type="component" value="Unassembled WGS sequence"/>
</dbReference>
<evidence type="ECO:0000313" key="5">
    <source>
        <dbReference type="EMBL" id="RHZ10092.1"/>
    </source>
</evidence>
<dbReference type="GO" id="GO:0016758">
    <property type="term" value="F:hexosyltransferase activity"/>
    <property type="evidence" value="ECO:0007669"/>
    <property type="project" value="UniProtKB-ARBA"/>
</dbReference>
<feature type="domain" description="Glycosyltransferase 2-like" evidence="1">
    <location>
        <begin position="29"/>
        <end position="162"/>
    </location>
</feature>
<evidence type="ECO:0000313" key="7">
    <source>
        <dbReference type="EMBL" id="RLN78374.1"/>
    </source>
</evidence>
<evidence type="ECO:0000313" key="8">
    <source>
        <dbReference type="Proteomes" id="UP000265427"/>
    </source>
</evidence>
<organism evidence="2 8">
    <name type="scientific">Aphanomyces astaci</name>
    <name type="common">Crayfish plague agent</name>
    <dbReference type="NCBI Taxonomy" id="112090"/>
    <lineage>
        <taxon>Eukaryota</taxon>
        <taxon>Sar</taxon>
        <taxon>Stramenopiles</taxon>
        <taxon>Oomycota</taxon>
        <taxon>Saprolegniomycetes</taxon>
        <taxon>Saprolegniales</taxon>
        <taxon>Verrucalvaceae</taxon>
        <taxon>Aphanomyces</taxon>
    </lineage>
</organism>
<protein>
    <recommendedName>
        <fullName evidence="1">Glycosyltransferase 2-like domain-containing protein</fullName>
    </recommendedName>
</protein>
<sequence length="398" mass="44586">MEEPAPKKPKVTHDEVDGVTKLPPQELVSFVVPAHNASSTIDDCLESICNITYRPLEVAVYDDASTDDTFDKLQAWVPKCAAAGVTLHAIEKKKDTPGGAGYAKNRAAEVCTGAYFAFLDSDDMALPHRVDVQLAMAKDDPSVIVGANFTRIPEGSTWHYTAWANALTDEQLVLQQYRSDLHYIYTSPRPYETLRECTIIMPTWFMAKARFEFVGGFDEAKTSATIPEDLIFFLKHLELGGTLKKANDTLVIYRSTKQVGHVVAHVVVRKRRHSSGSVCSKLPRRVLLRTRLESFERRVLSQWPTFTIWGCGRDGKAVFNELSSASKRKVVAFCDVNEKKIGTKHHDQVTRINIPIIHFRDAVPPIVCCVSMGRTDGELEANVRSLNLVHGVNFWHFI</sequence>
<dbReference type="Proteomes" id="UP000275652">
    <property type="component" value="Unassembled WGS sequence"/>
</dbReference>
<evidence type="ECO:0000313" key="10">
    <source>
        <dbReference type="Proteomes" id="UP000266239"/>
    </source>
</evidence>
<dbReference type="Proteomes" id="UP000266239">
    <property type="component" value="Unassembled WGS sequence"/>
</dbReference>
<evidence type="ECO:0000313" key="3">
    <source>
        <dbReference type="EMBL" id="RHY22989.1"/>
    </source>
</evidence>
<dbReference type="EMBL" id="QUTE01011366">
    <property type="protein sequence ID" value="RHZ10092.1"/>
    <property type="molecule type" value="Genomic_DNA"/>
</dbReference>
<dbReference type="Pfam" id="PF00535">
    <property type="entry name" value="Glycos_transf_2"/>
    <property type="match status" value="1"/>
</dbReference>
<gene>
    <name evidence="3" type="ORF">DYB25_002912</name>
    <name evidence="6" type="ORF">DYB26_003086</name>
    <name evidence="7" type="ORF">DYB28_000465</name>
    <name evidence="5" type="ORF">DYB31_003786</name>
    <name evidence="4" type="ORF">DYB34_002101</name>
    <name evidence="2" type="ORF">DYB36_008738</name>
</gene>
<evidence type="ECO:0000313" key="11">
    <source>
        <dbReference type="Proteomes" id="UP000275652"/>
    </source>
</evidence>
<evidence type="ECO:0000313" key="9">
    <source>
        <dbReference type="Proteomes" id="UP000266196"/>
    </source>
</evidence>
<reference evidence="7 11" key="1">
    <citation type="journal article" date="2018" name="J. Invertebr. Pathol.">
        <title>New genotyping method for the causative agent of crayfish plague (Aphanomyces astaci) based on whole genome data.</title>
        <authorList>
            <person name="Minardi D."/>
            <person name="Studholme D.J."/>
            <person name="van der Giezen M."/>
            <person name="Pretto T."/>
            <person name="Oidtmann B."/>
        </authorList>
    </citation>
    <scope>NUCLEOTIDE SEQUENCE [LARGE SCALE GENOMIC DNA]</scope>
    <source>
        <strain evidence="7 11">KB13</strain>
    </source>
</reference>
<evidence type="ECO:0000313" key="6">
    <source>
        <dbReference type="EMBL" id="RHZ19020.1"/>
    </source>
</evidence>
<comment type="caution">
    <text evidence="2">The sequence shown here is derived from an EMBL/GenBank/DDBJ whole genome shotgun (WGS) entry which is preliminary data.</text>
</comment>
<dbReference type="Proteomes" id="UP000266196">
    <property type="component" value="Unassembled WGS sequence"/>
</dbReference>
<dbReference type="EMBL" id="QUTF01013217">
    <property type="protein sequence ID" value="RHZ19020.1"/>
    <property type="molecule type" value="Genomic_DNA"/>
</dbReference>
<evidence type="ECO:0000313" key="4">
    <source>
        <dbReference type="EMBL" id="RHY66597.1"/>
    </source>
</evidence>
<dbReference type="EMBL" id="QUTA01003582">
    <property type="protein sequence ID" value="RHY22989.1"/>
    <property type="molecule type" value="Genomic_DNA"/>
</dbReference>
<dbReference type="Gene3D" id="3.90.550.10">
    <property type="entry name" value="Spore Coat Polysaccharide Biosynthesis Protein SpsA, Chain A"/>
    <property type="match status" value="1"/>
</dbReference>
<dbReference type="Proteomes" id="UP000265427">
    <property type="component" value="Unassembled WGS sequence"/>
</dbReference>
<dbReference type="SUPFAM" id="SSF53448">
    <property type="entry name" value="Nucleotide-diphospho-sugar transferases"/>
    <property type="match status" value="1"/>
</dbReference>
<dbReference type="InterPro" id="IPR001173">
    <property type="entry name" value="Glyco_trans_2-like"/>
</dbReference>
<dbReference type="Proteomes" id="UP000283543">
    <property type="component" value="Unassembled WGS sequence"/>
</dbReference>
<dbReference type="AlphaFoldDB" id="A0A396ZUN5"/>
<evidence type="ECO:0000313" key="12">
    <source>
        <dbReference type="Proteomes" id="UP000283543"/>
    </source>
</evidence>
<dbReference type="EMBL" id="QUSZ01010663">
    <property type="protein sequence ID" value="RHX97913.1"/>
    <property type="molecule type" value="Genomic_DNA"/>
</dbReference>
<evidence type="ECO:0000259" key="1">
    <source>
        <dbReference type="Pfam" id="PF00535"/>
    </source>
</evidence>
<name>A0A396ZUN5_APHAT</name>
<dbReference type="EMBL" id="QUTI01065063">
    <property type="protein sequence ID" value="RLN78374.1"/>
    <property type="molecule type" value="Genomic_DNA"/>
</dbReference>
<accession>A0A396ZUN5</accession>
<dbReference type="InterPro" id="IPR029044">
    <property type="entry name" value="Nucleotide-diphossugar_trans"/>
</dbReference>
<reference evidence="8 9" key="2">
    <citation type="submission" date="2018-08" db="EMBL/GenBank/DDBJ databases">
        <title>Aphanomyces genome sequencing and annotation.</title>
        <authorList>
            <person name="Minardi D."/>
            <person name="Oidtmann B."/>
            <person name="Van Der Giezen M."/>
            <person name="Studholme D.J."/>
        </authorList>
    </citation>
    <scope>NUCLEOTIDE SEQUENCE [LARGE SCALE GENOMIC DNA]</scope>
    <source>
        <strain evidence="5 9">197901</strain>
        <strain evidence="6 13">FDL457</strain>
        <strain evidence="2 8">Kv</strain>
        <strain evidence="4 12">Si</strain>
        <strain evidence="3 10">Yx</strain>
    </source>
</reference>
<evidence type="ECO:0000313" key="2">
    <source>
        <dbReference type="EMBL" id="RHX97913.1"/>
    </source>
</evidence>
<evidence type="ECO:0000313" key="13">
    <source>
        <dbReference type="Proteomes" id="UP000286510"/>
    </source>
</evidence>